<dbReference type="GO" id="GO:0001578">
    <property type="term" value="P:microtubule bundle formation"/>
    <property type="evidence" value="ECO:0007669"/>
    <property type="project" value="TreeGrafter"/>
</dbReference>
<dbReference type="OrthoDB" id="8930856at2759"/>
<proteinExistence type="predicted"/>
<gene>
    <name evidence="3" type="ORF">JRQ81_003970</name>
</gene>
<keyword evidence="4" id="KW-1185">Reference proteome</keyword>
<evidence type="ECO:0000256" key="1">
    <source>
        <dbReference type="SAM" id="Coils"/>
    </source>
</evidence>
<dbReference type="AlphaFoldDB" id="A0A9Q0XKT8"/>
<dbReference type="GO" id="GO:0035371">
    <property type="term" value="C:microtubule plus-end"/>
    <property type="evidence" value="ECO:0007669"/>
    <property type="project" value="TreeGrafter"/>
</dbReference>
<dbReference type="Proteomes" id="UP001142489">
    <property type="component" value="Unassembled WGS sequence"/>
</dbReference>
<feature type="region of interest" description="Disordered" evidence="2">
    <location>
        <begin position="28"/>
        <end position="86"/>
    </location>
</feature>
<dbReference type="EMBL" id="JAPFRF010000011">
    <property type="protein sequence ID" value="KAJ7317808.1"/>
    <property type="molecule type" value="Genomic_DNA"/>
</dbReference>
<evidence type="ECO:0008006" key="5">
    <source>
        <dbReference type="Google" id="ProtNLM"/>
    </source>
</evidence>
<evidence type="ECO:0000256" key="2">
    <source>
        <dbReference type="SAM" id="MobiDB-lite"/>
    </source>
</evidence>
<feature type="compositionally biased region" description="Gly residues" evidence="2">
    <location>
        <begin position="34"/>
        <end position="48"/>
    </location>
</feature>
<reference evidence="3" key="1">
    <citation type="journal article" date="2023" name="DNA Res.">
        <title>Chromosome-level genome assembly of Phrynocephalus forsythii using third-generation DNA sequencing and Hi-C analysis.</title>
        <authorList>
            <person name="Qi Y."/>
            <person name="Zhao W."/>
            <person name="Zhao Y."/>
            <person name="Niu C."/>
            <person name="Cao S."/>
            <person name="Zhang Y."/>
        </authorList>
    </citation>
    <scope>NUCLEOTIDE SEQUENCE</scope>
    <source>
        <tissue evidence="3">Muscle</tissue>
    </source>
</reference>
<feature type="compositionally biased region" description="Basic and acidic residues" evidence="2">
    <location>
        <begin position="72"/>
        <end position="86"/>
    </location>
</feature>
<keyword evidence="1" id="KW-0175">Coiled coil</keyword>
<dbReference type="GO" id="GO:0007019">
    <property type="term" value="P:microtubule depolymerization"/>
    <property type="evidence" value="ECO:0007669"/>
    <property type="project" value="TreeGrafter"/>
</dbReference>
<organism evidence="3 4">
    <name type="scientific">Phrynocephalus forsythii</name>
    <dbReference type="NCBI Taxonomy" id="171643"/>
    <lineage>
        <taxon>Eukaryota</taxon>
        <taxon>Metazoa</taxon>
        <taxon>Chordata</taxon>
        <taxon>Craniata</taxon>
        <taxon>Vertebrata</taxon>
        <taxon>Euteleostomi</taxon>
        <taxon>Lepidosauria</taxon>
        <taxon>Squamata</taxon>
        <taxon>Bifurcata</taxon>
        <taxon>Unidentata</taxon>
        <taxon>Episquamata</taxon>
        <taxon>Toxicofera</taxon>
        <taxon>Iguania</taxon>
        <taxon>Acrodonta</taxon>
        <taxon>Agamidae</taxon>
        <taxon>Agaminae</taxon>
        <taxon>Phrynocephalus</taxon>
    </lineage>
</organism>
<feature type="coiled-coil region" evidence="1">
    <location>
        <begin position="107"/>
        <end position="173"/>
    </location>
</feature>
<dbReference type="PANTHER" id="PTHR21740:SF3">
    <property type="entry name" value="NCK-ASSOCIATED PROTEIN 5-LIKE"/>
    <property type="match status" value="1"/>
</dbReference>
<sequence>MMRDDMRTFFVSSGTLLSVARHWDICPSHAGPEPGRGGGGRRAGGCAKGAGASSVRRRDGSGLGPHPTSRVPEQEAACRAEKEMMSEAKLQGEMKAEGGSVGEPGTNQELLQRLQELEAENSALAQANENQRETYERCLDEVANHVVQALLNQKDLREECIKLKKRVFDLERQNQALSDLFHQKLTSGPLSQFPAHPASLLLDPSSNSQPGMVEKLSTAFPWDAASHRGRYVMCKPSLCPPS</sequence>
<name>A0A9Q0XKT8_9SAUR</name>
<comment type="caution">
    <text evidence="3">The sequence shown here is derived from an EMBL/GenBank/DDBJ whole genome shotgun (WGS) entry which is preliminary data.</text>
</comment>
<evidence type="ECO:0000313" key="3">
    <source>
        <dbReference type="EMBL" id="KAJ7317808.1"/>
    </source>
</evidence>
<evidence type="ECO:0000313" key="4">
    <source>
        <dbReference type="Proteomes" id="UP001142489"/>
    </source>
</evidence>
<dbReference type="InterPro" id="IPR026163">
    <property type="entry name" value="Nckap5l"/>
</dbReference>
<accession>A0A9Q0XKT8</accession>
<protein>
    <recommendedName>
        <fullName evidence="5">NCK associated protein 5</fullName>
    </recommendedName>
</protein>
<dbReference type="PANTHER" id="PTHR21740">
    <property type="entry name" value="NCK-ASSOCIATED PROTEIN 5"/>
    <property type="match status" value="1"/>
</dbReference>